<feature type="region of interest" description="Disordered" evidence="1">
    <location>
        <begin position="173"/>
        <end position="206"/>
    </location>
</feature>
<name>A0A9N8DPQ7_9STRA</name>
<dbReference type="InterPro" id="IPR032710">
    <property type="entry name" value="NTF2-like_dom_sf"/>
</dbReference>
<gene>
    <name evidence="2" type="ORF">SEMRO_259_G101270.1</name>
</gene>
<comment type="caution">
    <text evidence="2">The sequence shown here is derived from an EMBL/GenBank/DDBJ whole genome shotgun (WGS) entry which is preliminary data.</text>
</comment>
<accession>A0A9N8DPQ7</accession>
<reference evidence="2" key="1">
    <citation type="submission" date="2020-06" db="EMBL/GenBank/DDBJ databases">
        <authorList>
            <consortium name="Plant Systems Biology data submission"/>
        </authorList>
    </citation>
    <scope>NUCLEOTIDE SEQUENCE</scope>
    <source>
        <strain evidence="2">D6</strain>
    </source>
</reference>
<sequence length="481" mass="51494">MGESEELSPSAEPSVGPAVASTNCTAAATTSSIDDAESLALIPSISAVNSKDEEADATVTNATAVTTMHMHTSEKEEEDKESCSNRTAGLLGPGIHLQNKIRVAAIDSHAKSNQEPDSEAKAIAEHYQDKATDSIMHTDSIASTTSQGGVTNASLGASTSSQPGAYAVVHQARGDRRAVPPASGNNVVSSATSNTSVRTTATSTETQEELFRQVQAQEQDQEPPSMQVVVETGTTSAAVQEIVEALLVSDPPKGFDNCQICMTACDSGKGWQACKDQCVPDATFSCHNDTLGSMKTVQEYADFIALFGKACPNATWTTHDVFWDGTTHTAFFHCTYHVTHTVAVPGLGPQTPTCKSSNANYCYIIKTDPNRDGKITHVQKLWNDTWLLRDLGWIGGEDDNDKSSSKADGTKEQDQQPAALVESSTDGSTCYAKERGQQQHTKRSKRRVWGRLRKALGMPSSSFTKNKRSCSTTDTTRLSLS</sequence>
<evidence type="ECO:0000256" key="1">
    <source>
        <dbReference type="SAM" id="MobiDB-lite"/>
    </source>
</evidence>
<organism evidence="2 3">
    <name type="scientific">Seminavis robusta</name>
    <dbReference type="NCBI Taxonomy" id="568900"/>
    <lineage>
        <taxon>Eukaryota</taxon>
        <taxon>Sar</taxon>
        <taxon>Stramenopiles</taxon>
        <taxon>Ochrophyta</taxon>
        <taxon>Bacillariophyta</taxon>
        <taxon>Bacillariophyceae</taxon>
        <taxon>Bacillariophycidae</taxon>
        <taxon>Naviculales</taxon>
        <taxon>Naviculaceae</taxon>
        <taxon>Seminavis</taxon>
    </lineage>
</organism>
<feature type="region of interest" description="Disordered" evidence="1">
    <location>
        <begin position="399"/>
        <end position="481"/>
    </location>
</feature>
<feature type="compositionally biased region" description="Basic and acidic residues" evidence="1">
    <location>
        <begin position="401"/>
        <end position="414"/>
    </location>
</feature>
<evidence type="ECO:0000313" key="3">
    <source>
        <dbReference type="Proteomes" id="UP001153069"/>
    </source>
</evidence>
<proteinExistence type="predicted"/>
<dbReference type="AlphaFoldDB" id="A0A9N8DPQ7"/>
<evidence type="ECO:0000313" key="2">
    <source>
        <dbReference type="EMBL" id="CAB9506226.1"/>
    </source>
</evidence>
<protein>
    <submittedName>
        <fullName evidence="2">Uncharacterized protein</fullName>
    </submittedName>
</protein>
<dbReference type="SUPFAM" id="SSF54427">
    <property type="entry name" value="NTF2-like"/>
    <property type="match status" value="1"/>
</dbReference>
<keyword evidence="3" id="KW-1185">Reference proteome</keyword>
<dbReference type="EMBL" id="CAICTM010000258">
    <property type="protein sequence ID" value="CAB9506226.1"/>
    <property type="molecule type" value="Genomic_DNA"/>
</dbReference>
<dbReference type="Proteomes" id="UP001153069">
    <property type="component" value="Unassembled WGS sequence"/>
</dbReference>
<dbReference type="Gene3D" id="3.10.450.50">
    <property type="match status" value="1"/>
</dbReference>
<feature type="compositionally biased region" description="Polar residues" evidence="1">
    <location>
        <begin position="459"/>
        <end position="481"/>
    </location>
</feature>
<feature type="compositionally biased region" description="Low complexity" evidence="1">
    <location>
        <begin position="182"/>
        <end position="204"/>
    </location>
</feature>
<feature type="compositionally biased region" description="Basic residues" evidence="1">
    <location>
        <begin position="440"/>
        <end position="454"/>
    </location>
</feature>